<gene>
    <name evidence="2" type="ORF">B0H67DRAFT_491225</name>
</gene>
<evidence type="ECO:0000313" key="3">
    <source>
        <dbReference type="Proteomes" id="UP001172102"/>
    </source>
</evidence>
<feature type="compositionally biased region" description="Polar residues" evidence="1">
    <location>
        <begin position="19"/>
        <end position="28"/>
    </location>
</feature>
<comment type="caution">
    <text evidence="2">The sequence shown here is derived from an EMBL/GenBank/DDBJ whole genome shotgun (WGS) entry which is preliminary data.</text>
</comment>
<sequence>PRYTNDKVLDDLPKGAPESQVSDPSYKTSENEPVPVNDDDAPVGDLTWPGEADSDKQLC</sequence>
<accession>A0AA40AA88</accession>
<feature type="non-terminal residue" evidence="2">
    <location>
        <position position="1"/>
    </location>
</feature>
<evidence type="ECO:0000256" key="1">
    <source>
        <dbReference type="SAM" id="MobiDB-lite"/>
    </source>
</evidence>
<name>A0AA40AA88_9PEZI</name>
<dbReference type="Proteomes" id="UP001172102">
    <property type="component" value="Unassembled WGS sequence"/>
</dbReference>
<proteinExistence type="predicted"/>
<feature type="compositionally biased region" description="Basic and acidic residues" evidence="1">
    <location>
        <begin position="1"/>
        <end position="13"/>
    </location>
</feature>
<feature type="region of interest" description="Disordered" evidence="1">
    <location>
        <begin position="1"/>
        <end position="59"/>
    </location>
</feature>
<evidence type="ECO:0000313" key="2">
    <source>
        <dbReference type="EMBL" id="KAK0712090.1"/>
    </source>
</evidence>
<protein>
    <submittedName>
        <fullName evidence="2">Uncharacterized protein</fullName>
    </submittedName>
</protein>
<dbReference type="AlphaFoldDB" id="A0AA40AA88"/>
<keyword evidence="3" id="KW-1185">Reference proteome</keyword>
<organism evidence="2 3">
    <name type="scientific">Lasiosphaeris hirsuta</name>
    <dbReference type="NCBI Taxonomy" id="260670"/>
    <lineage>
        <taxon>Eukaryota</taxon>
        <taxon>Fungi</taxon>
        <taxon>Dikarya</taxon>
        <taxon>Ascomycota</taxon>
        <taxon>Pezizomycotina</taxon>
        <taxon>Sordariomycetes</taxon>
        <taxon>Sordariomycetidae</taxon>
        <taxon>Sordariales</taxon>
        <taxon>Lasiosphaeriaceae</taxon>
        <taxon>Lasiosphaeris</taxon>
    </lineage>
</organism>
<reference evidence="2" key="1">
    <citation type="submission" date="2023-06" db="EMBL/GenBank/DDBJ databases">
        <title>Genome-scale phylogeny and comparative genomics of the fungal order Sordariales.</title>
        <authorList>
            <consortium name="Lawrence Berkeley National Laboratory"/>
            <person name="Hensen N."/>
            <person name="Bonometti L."/>
            <person name="Westerberg I."/>
            <person name="Brannstrom I.O."/>
            <person name="Guillou S."/>
            <person name="Cros-Aarteil S."/>
            <person name="Calhoun S."/>
            <person name="Haridas S."/>
            <person name="Kuo A."/>
            <person name="Mondo S."/>
            <person name="Pangilinan J."/>
            <person name="Riley R."/>
            <person name="Labutti K."/>
            <person name="Andreopoulos B."/>
            <person name="Lipzen A."/>
            <person name="Chen C."/>
            <person name="Yanf M."/>
            <person name="Daum C."/>
            <person name="Ng V."/>
            <person name="Clum A."/>
            <person name="Steindorff A."/>
            <person name="Ohm R."/>
            <person name="Martin F."/>
            <person name="Silar P."/>
            <person name="Natvig D."/>
            <person name="Lalanne C."/>
            <person name="Gautier V."/>
            <person name="Ament-Velasquez S.L."/>
            <person name="Kruys A."/>
            <person name="Hutchinson M.I."/>
            <person name="Powell A.J."/>
            <person name="Barry K."/>
            <person name="Miller A.N."/>
            <person name="Grigoriev I.V."/>
            <person name="Debuchy R."/>
            <person name="Gladieux P."/>
            <person name="Thoren M.H."/>
            <person name="Johannesson H."/>
        </authorList>
    </citation>
    <scope>NUCLEOTIDE SEQUENCE</scope>
    <source>
        <strain evidence="2">SMH4607-1</strain>
    </source>
</reference>
<dbReference type="EMBL" id="JAUKUA010000005">
    <property type="protein sequence ID" value="KAK0712090.1"/>
    <property type="molecule type" value="Genomic_DNA"/>
</dbReference>